<protein>
    <recommendedName>
        <fullName evidence="3">Oxidoreductase domain-containing protein</fullName>
    </recommendedName>
</protein>
<evidence type="ECO:0008006" key="3">
    <source>
        <dbReference type="Google" id="ProtNLM"/>
    </source>
</evidence>
<proteinExistence type="predicted"/>
<name>I5BZ56_9BACT</name>
<sequence length="31" mass="3225">MAGKIRTALVGFGSVAKTQHAPLIQVSLSSR</sequence>
<organism evidence="1 2">
    <name type="scientific">Nitritalea halalkaliphila LW7</name>
    <dbReference type="NCBI Taxonomy" id="1189621"/>
    <lineage>
        <taxon>Bacteria</taxon>
        <taxon>Pseudomonadati</taxon>
        <taxon>Bacteroidota</taxon>
        <taxon>Cytophagia</taxon>
        <taxon>Cytophagales</taxon>
        <taxon>Cyclobacteriaceae</taxon>
        <taxon>Nitritalea</taxon>
    </lineage>
</organism>
<reference evidence="1 2" key="1">
    <citation type="submission" date="2012-05" db="EMBL/GenBank/DDBJ databases">
        <title>Genome sequence of Nitritalea halalkaliphila LW7.</title>
        <authorList>
            <person name="Jangir P.K."/>
            <person name="Singh A."/>
            <person name="Shivaji S."/>
            <person name="Sharma R."/>
        </authorList>
    </citation>
    <scope>NUCLEOTIDE SEQUENCE [LARGE SCALE GENOMIC DNA]</scope>
    <source>
        <strain evidence="1 2">LW7</strain>
    </source>
</reference>
<evidence type="ECO:0000313" key="2">
    <source>
        <dbReference type="Proteomes" id="UP000005551"/>
    </source>
</evidence>
<dbReference type="AlphaFoldDB" id="I5BZ56"/>
<gene>
    <name evidence="1" type="ORF">A3SI_14769</name>
</gene>
<evidence type="ECO:0000313" key="1">
    <source>
        <dbReference type="EMBL" id="EIM74858.1"/>
    </source>
</evidence>
<accession>I5BZ56</accession>
<dbReference type="EMBL" id="AJYA01000037">
    <property type="protein sequence ID" value="EIM74858.1"/>
    <property type="molecule type" value="Genomic_DNA"/>
</dbReference>
<comment type="caution">
    <text evidence="1">The sequence shown here is derived from an EMBL/GenBank/DDBJ whole genome shotgun (WGS) entry which is preliminary data.</text>
</comment>
<keyword evidence="2" id="KW-1185">Reference proteome</keyword>
<dbReference type="Proteomes" id="UP000005551">
    <property type="component" value="Unassembled WGS sequence"/>
</dbReference>